<reference evidence="2 3" key="1">
    <citation type="submission" date="2019-02" db="EMBL/GenBank/DDBJ databases">
        <title>Genome sequencing of the rare red list fungi Bondarzewia mesenterica.</title>
        <authorList>
            <person name="Buettner E."/>
            <person name="Kellner H."/>
        </authorList>
    </citation>
    <scope>NUCLEOTIDE SEQUENCE [LARGE SCALE GENOMIC DNA]</scope>
    <source>
        <strain evidence="2 3">DSM 108281</strain>
    </source>
</reference>
<sequence>MSSAATPTKHIFVVYAPDKTDEGALQRRLSVRSAHIEGAASMKKDGYLKLGGAMLTPESVESENSEKKMSGSILFFQAEKLDEVRKTVQNDVYYTSDVWDREKIVIVPYVAAPGSQWPPS</sequence>
<proteinExistence type="predicted"/>
<dbReference type="Gene3D" id="3.30.70.1060">
    <property type="entry name" value="Dimeric alpha+beta barrel"/>
    <property type="match status" value="1"/>
</dbReference>
<evidence type="ECO:0000259" key="1">
    <source>
        <dbReference type="Pfam" id="PF03795"/>
    </source>
</evidence>
<evidence type="ECO:0000313" key="3">
    <source>
        <dbReference type="Proteomes" id="UP000310158"/>
    </source>
</evidence>
<dbReference type="EMBL" id="SGPL01001339">
    <property type="protein sequence ID" value="THH03488.1"/>
    <property type="molecule type" value="Genomic_DNA"/>
</dbReference>
<protein>
    <recommendedName>
        <fullName evidence="1">YCII-related domain-containing protein</fullName>
    </recommendedName>
</protein>
<comment type="caution">
    <text evidence="2">The sequence shown here is derived from an EMBL/GenBank/DDBJ whole genome shotgun (WGS) entry which is preliminary data.</text>
</comment>
<dbReference type="InterPro" id="IPR005545">
    <property type="entry name" value="YCII"/>
</dbReference>
<feature type="domain" description="YCII-related" evidence="1">
    <location>
        <begin position="19"/>
        <end position="104"/>
    </location>
</feature>
<accession>A0A4S4KZ36</accession>
<dbReference type="Proteomes" id="UP000310158">
    <property type="component" value="Unassembled WGS sequence"/>
</dbReference>
<dbReference type="Pfam" id="PF03795">
    <property type="entry name" value="YCII"/>
    <property type="match status" value="1"/>
</dbReference>
<dbReference type="AlphaFoldDB" id="A0A4S4KZ36"/>
<dbReference type="InterPro" id="IPR051807">
    <property type="entry name" value="Sec-metab_biosynth-assoc"/>
</dbReference>
<dbReference type="OrthoDB" id="5519740at2759"/>
<dbReference type="InterPro" id="IPR011008">
    <property type="entry name" value="Dimeric_a/b-barrel"/>
</dbReference>
<dbReference type="SUPFAM" id="SSF54909">
    <property type="entry name" value="Dimeric alpha+beta barrel"/>
    <property type="match status" value="1"/>
</dbReference>
<dbReference type="PANTHER" id="PTHR33606">
    <property type="entry name" value="PROTEIN YCII"/>
    <property type="match status" value="1"/>
</dbReference>
<gene>
    <name evidence="2" type="ORF">EW146_g10434</name>
</gene>
<evidence type="ECO:0000313" key="2">
    <source>
        <dbReference type="EMBL" id="THH03488.1"/>
    </source>
</evidence>
<dbReference type="PANTHER" id="PTHR33606:SF3">
    <property type="entry name" value="PROTEIN YCII"/>
    <property type="match status" value="1"/>
</dbReference>
<name>A0A4S4KZ36_9AGAM</name>
<organism evidence="2 3">
    <name type="scientific">Bondarzewia mesenterica</name>
    <dbReference type="NCBI Taxonomy" id="1095465"/>
    <lineage>
        <taxon>Eukaryota</taxon>
        <taxon>Fungi</taxon>
        <taxon>Dikarya</taxon>
        <taxon>Basidiomycota</taxon>
        <taxon>Agaricomycotina</taxon>
        <taxon>Agaricomycetes</taxon>
        <taxon>Russulales</taxon>
        <taxon>Bondarzewiaceae</taxon>
        <taxon>Bondarzewia</taxon>
    </lineage>
</organism>
<keyword evidence="3" id="KW-1185">Reference proteome</keyword>